<accession>A0A9P8C365</accession>
<dbReference type="EMBL" id="MU251581">
    <property type="protein sequence ID" value="KAG9231792.1"/>
    <property type="molecule type" value="Genomic_DNA"/>
</dbReference>
<evidence type="ECO:0000313" key="2">
    <source>
        <dbReference type="Proteomes" id="UP000824998"/>
    </source>
</evidence>
<evidence type="ECO:0000313" key="1">
    <source>
        <dbReference type="EMBL" id="KAG9231792.1"/>
    </source>
</evidence>
<gene>
    <name evidence="1" type="ORF">BJ875DRAFT_443767</name>
</gene>
<organism evidence="1 2">
    <name type="scientific">Amylocarpus encephaloides</name>
    <dbReference type="NCBI Taxonomy" id="45428"/>
    <lineage>
        <taxon>Eukaryota</taxon>
        <taxon>Fungi</taxon>
        <taxon>Dikarya</taxon>
        <taxon>Ascomycota</taxon>
        <taxon>Pezizomycotina</taxon>
        <taxon>Leotiomycetes</taxon>
        <taxon>Helotiales</taxon>
        <taxon>Helotiales incertae sedis</taxon>
        <taxon>Amylocarpus</taxon>
    </lineage>
</organism>
<dbReference type="OrthoDB" id="5405126at2759"/>
<reference evidence="1" key="1">
    <citation type="journal article" date="2021" name="IMA Fungus">
        <title>Genomic characterization of three marine fungi, including Emericellopsis atlantica sp. nov. with signatures of a generalist lifestyle and marine biomass degradation.</title>
        <authorList>
            <person name="Hagestad O.C."/>
            <person name="Hou L."/>
            <person name="Andersen J.H."/>
            <person name="Hansen E.H."/>
            <person name="Altermark B."/>
            <person name="Li C."/>
            <person name="Kuhnert E."/>
            <person name="Cox R.J."/>
            <person name="Crous P.W."/>
            <person name="Spatafora J.W."/>
            <person name="Lail K."/>
            <person name="Amirebrahimi M."/>
            <person name="Lipzen A."/>
            <person name="Pangilinan J."/>
            <person name="Andreopoulos W."/>
            <person name="Hayes R.D."/>
            <person name="Ng V."/>
            <person name="Grigoriev I.V."/>
            <person name="Jackson S.A."/>
            <person name="Sutton T.D.S."/>
            <person name="Dobson A.D.W."/>
            <person name="Rama T."/>
        </authorList>
    </citation>
    <scope>NUCLEOTIDE SEQUENCE</scope>
    <source>
        <strain evidence="1">TRa018bII</strain>
    </source>
</reference>
<dbReference type="AlphaFoldDB" id="A0A9P8C365"/>
<keyword evidence="2" id="KW-1185">Reference proteome</keyword>
<comment type="caution">
    <text evidence="1">The sequence shown here is derived from an EMBL/GenBank/DDBJ whole genome shotgun (WGS) entry which is preliminary data.</text>
</comment>
<sequence>MSAKSLNLFRSGQCLARSSTYSTIQHRAFSSSQAWQKAAVVPSFKPTSSTELDDQLKFIREQIILPPYLSEIQRDLIFHVKHQKMLENDDVHANIGGEKFKLQYLDVMKRPKFSTLIINALDKFQGADWENIPALLEGLHAGKTRFQSSFGFINRVIQSLSKAEREDIILAIFRQGKDTGMTLNSPEVSTNAIRAIYTKAERADFEPAMTRKALAWCEQMFDLMEEEFHLADPNTRFAGTVASLARALELSARVPDVGRIEKYSLKFLSALEQVRPPVTDDSPGRKNFWLKSTLQMVPSVNIAVEALGSTRTAGQLKEAISKIKETTTPVYDEIKSTEWASEKERQGLTAYEKIFGAGS</sequence>
<protein>
    <submittedName>
        <fullName evidence="1">Uncharacterized protein</fullName>
    </submittedName>
</protein>
<proteinExistence type="predicted"/>
<name>A0A9P8C365_9HELO</name>
<dbReference type="Proteomes" id="UP000824998">
    <property type="component" value="Unassembled WGS sequence"/>
</dbReference>